<dbReference type="SUPFAM" id="SSF52768">
    <property type="entry name" value="Arginase/deacetylase"/>
    <property type="match status" value="1"/>
</dbReference>
<dbReference type="PANTHER" id="PTHR10625">
    <property type="entry name" value="HISTONE DEACETYLASE HDAC1-RELATED"/>
    <property type="match status" value="1"/>
</dbReference>
<comment type="similarity">
    <text evidence="2">Belongs to the histone deacetylase family.</text>
</comment>
<accession>A0A0M5IVX3</accession>
<dbReference type="STRING" id="1603606.DSOUD_1825"/>
<proteinExistence type="inferred from homology"/>
<dbReference type="GO" id="GO:0045150">
    <property type="term" value="P:acetoin catabolic process"/>
    <property type="evidence" value="ECO:0007669"/>
    <property type="project" value="UniProtKB-UniPathway"/>
</dbReference>
<dbReference type="InterPro" id="IPR000286">
    <property type="entry name" value="HDACs"/>
</dbReference>
<dbReference type="PANTHER" id="PTHR10625:SF10">
    <property type="entry name" value="HISTONE DEACETYLASE HDAC1"/>
    <property type="match status" value="1"/>
</dbReference>
<evidence type="ECO:0000256" key="2">
    <source>
        <dbReference type="ARBA" id="ARBA00005947"/>
    </source>
</evidence>
<dbReference type="Gene3D" id="3.40.800.20">
    <property type="entry name" value="Histone deacetylase domain"/>
    <property type="match status" value="1"/>
</dbReference>
<dbReference type="GO" id="GO:0040029">
    <property type="term" value="P:epigenetic regulation of gene expression"/>
    <property type="evidence" value="ECO:0007669"/>
    <property type="project" value="TreeGrafter"/>
</dbReference>
<dbReference type="KEGG" id="des:DSOUD_1825"/>
<dbReference type="PATRIC" id="fig|1603606.3.peg.1979"/>
<gene>
    <name evidence="6" type="ORF">DSOUD_1825</name>
</gene>
<evidence type="ECO:0000313" key="6">
    <source>
        <dbReference type="EMBL" id="ALC16598.1"/>
    </source>
</evidence>
<name>A0A0M5IVX3_9BACT</name>
<evidence type="ECO:0000256" key="3">
    <source>
        <dbReference type="ARBA" id="ARBA00020218"/>
    </source>
</evidence>
<evidence type="ECO:0000256" key="4">
    <source>
        <dbReference type="ARBA" id="ARBA00022627"/>
    </source>
</evidence>
<dbReference type="CDD" id="cd09994">
    <property type="entry name" value="HDAC_AcuC_like"/>
    <property type="match status" value="1"/>
</dbReference>
<dbReference type="InterPro" id="IPR023801">
    <property type="entry name" value="His_deacetylse_dom"/>
</dbReference>
<sequence>MPDDMTARRAFIYSSRFGDYSYGTEHPFKVLRYRLAYDLIQELGLLEGDTNLFVESPSASEEALSSFHSRDYLETLREFSRGDGNRANFFYGLGDVENPVFHGLYDWASLVCGGTMEAVRQVVDGGCRAAFNMAGGWHHAHAARASGFSYLNDAVVAIQGAVRRGLRVAYVDIDAHHGDGVQKAFYDSDRVLTISLHETGDDFFPQTGYPQEMGRGKGYGYAVNVPFCAHSDDLIFEQAFKRVVRPLLSAFHPDLLVTQMGVDGLRTDPLARLEFTTGALEFAARSFLDTGIPWVALGGGGYDEVNVARGWTLVWGVMNGMEVPEHFPPGFAATLAEIGADSLLLRDLPRLAHPDDFSRAQAFLERNLAILERRLFPLHGLSPGAS</sequence>
<comment type="pathway">
    <text evidence="1">Ketone degradation; acetoin degradation.</text>
</comment>
<dbReference type="Pfam" id="PF00850">
    <property type="entry name" value="Hist_deacetyl"/>
    <property type="match status" value="1"/>
</dbReference>
<dbReference type="UniPathway" id="UPA00040"/>
<feature type="domain" description="Histone deacetylase" evidence="5">
    <location>
        <begin position="26"/>
        <end position="317"/>
    </location>
</feature>
<dbReference type="AlphaFoldDB" id="A0A0M5IVX3"/>
<dbReference type="InterPro" id="IPR023696">
    <property type="entry name" value="Ureohydrolase_dom_sf"/>
</dbReference>
<dbReference type="PRINTS" id="PR01272">
    <property type="entry name" value="ACUCPROTEIN"/>
</dbReference>
<dbReference type="PRINTS" id="PR01270">
    <property type="entry name" value="HDASUPER"/>
</dbReference>
<dbReference type="InterPro" id="IPR037138">
    <property type="entry name" value="His_deacetylse_dom_sf"/>
</dbReference>
<keyword evidence="4" id="KW-0006">Acetoin catabolism</keyword>
<evidence type="ECO:0000313" key="7">
    <source>
        <dbReference type="Proteomes" id="UP000057158"/>
    </source>
</evidence>
<evidence type="ECO:0000256" key="1">
    <source>
        <dbReference type="ARBA" id="ARBA00005101"/>
    </source>
</evidence>
<dbReference type="EMBL" id="CP010802">
    <property type="protein sequence ID" value="ALC16598.1"/>
    <property type="molecule type" value="Genomic_DNA"/>
</dbReference>
<dbReference type="GO" id="GO:0004407">
    <property type="term" value="F:histone deacetylase activity"/>
    <property type="evidence" value="ECO:0007669"/>
    <property type="project" value="TreeGrafter"/>
</dbReference>
<protein>
    <recommendedName>
        <fullName evidence="3">Acetoin utilization protein AcuC</fullName>
    </recommendedName>
</protein>
<reference evidence="6 7" key="1">
    <citation type="submission" date="2015-07" db="EMBL/GenBank/DDBJ databases">
        <title>Isolation and Genomic Characterization of a Novel Halophilic Metal-Reducing Deltaproteobacterium from the Deep Subsurface.</title>
        <authorList>
            <person name="Badalamenti J.P."/>
            <person name="Summers Z.M."/>
            <person name="Gralnick J.A."/>
            <person name="Bond D.R."/>
        </authorList>
    </citation>
    <scope>NUCLEOTIDE SEQUENCE [LARGE SCALE GENOMIC DNA]</scope>
    <source>
        <strain evidence="6 7">WTL</strain>
    </source>
</reference>
<evidence type="ECO:0000259" key="5">
    <source>
        <dbReference type="Pfam" id="PF00850"/>
    </source>
</evidence>
<organism evidence="6 7">
    <name type="scientific">Desulfuromonas soudanensis</name>
    <dbReference type="NCBI Taxonomy" id="1603606"/>
    <lineage>
        <taxon>Bacteria</taxon>
        <taxon>Pseudomonadati</taxon>
        <taxon>Thermodesulfobacteriota</taxon>
        <taxon>Desulfuromonadia</taxon>
        <taxon>Desulfuromonadales</taxon>
        <taxon>Desulfuromonadaceae</taxon>
        <taxon>Desulfuromonas</taxon>
    </lineage>
</organism>
<dbReference type="InterPro" id="IPR003085">
    <property type="entry name" value="AcuC"/>
</dbReference>
<dbReference type="Proteomes" id="UP000057158">
    <property type="component" value="Chromosome"/>
</dbReference>
<keyword evidence="7" id="KW-1185">Reference proteome</keyword>